<organism evidence="1 2">
    <name type="scientific">Trachymyrmex cornetzi</name>
    <dbReference type="NCBI Taxonomy" id="471704"/>
    <lineage>
        <taxon>Eukaryota</taxon>
        <taxon>Metazoa</taxon>
        <taxon>Ecdysozoa</taxon>
        <taxon>Arthropoda</taxon>
        <taxon>Hexapoda</taxon>
        <taxon>Insecta</taxon>
        <taxon>Pterygota</taxon>
        <taxon>Neoptera</taxon>
        <taxon>Endopterygota</taxon>
        <taxon>Hymenoptera</taxon>
        <taxon>Apocrita</taxon>
        <taxon>Aculeata</taxon>
        <taxon>Formicoidea</taxon>
        <taxon>Formicidae</taxon>
        <taxon>Myrmicinae</taxon>
        <taxon>Trachymyrmex</taxon>
    </lineage>
</organism>
<dbReference type="STRING" id="471704.A0A195EJS6"/>
<proteinExistence type="predicted"/>
<protein>
    <submittedName>
        <fullName evidence="1">Uncharacterized protein</fullName>
    </submittedName>
</protein>
<sequence length="925" mass="111065">MDEIIFNQTIIDDMAVMLTMLQQHYGQLKLFSSRALQESSSFIDEILRIITSFLGSRLGMYDIKIFNNLERKSSYLSTFASCYNYLLLNTNFTSQSLLRHDMLFGHAVGIWPTLSPYLFIQIIWHSKCEDLLIESLMHIPLDLCVEILDITFKHINELTVTRAKRLIFYLTYKLYNKCLWLHLGTISAENVTKSFQKLLMYFEILLHLIINPKKYVTSHNNLITEKYLQHGILVKSILHCVKMCMYSKIKNYLENYNLTRFFRLTYGNYYNNYAKYHQTFPASEIKSIIVRLDHKLATILLNQIRYIDYSEYRVWKSFYANEITVISLHRSIIIDCHNLKEFMKQNDFLVKNEQMYFCLKRLIGSRKSEEYILTIQELCHRITKGKLHGMKELIMRYEEWDLCTLDFIGQKRNLLRFNDFYVILEYLYYKFAYLHTKAKKYQVYVSVLKILNHLKEQDLHFVILKYINQHFDDNCLEDLYNEKSFDAFMWQHFLLEKFSDSQSMRNATAQRCRSFLTFILLNPKAVLSKLIFYELENIESPNSILFQHNMIAYFLRSYYSLKKDECNVLTYILKSMILEQTMEWHVNYKTFITKVLDYQMMTADDVINELYIPYLMNDYIEEISMDYVLSHVQSIVQRMLCTKKTKFIVLVIVLIKKASLLRRLDSTYSIFQISRWIKSINVIVECLYFSNALELTEHYILHMSITDQYHVEPLDMTKVCREMNTLNIIREYEKRCFVVYRQLRIDPRCHPELRNYVQSLSLDREAVIRHMILHCVEEEYMKFMRDLILIFWYYLGWTDEMMAYENIMRITIDVSQIALMFCGIFPKDTFVMLLFGIVNLSKKVVKNLPLDKYEAIRCILLKTFSSMSHMANRTQYRDSYNDLLKYIQNVDPYMSRRNYFRTISFEILAFLEICESLEPVLYTDW</sequence>
<dbReference type="EMBL" id="KQ978782">
    <property type="protein sequence ID" value="KYN28396.1"/>
    <property type="molecule type" value="Genomic_DNA"/>
</dbReference>
<reference evidence="1 2" key="1">
    <citation type="submission" date="2015-09" db="EMBL/GenBank/DDBJ databases">
        <title>Trachymyrmex cornetzi WGS genome.</title>
        <authorList>
            <person name="Nygaard S."/>
            <person name="Hu H."/>
            <person name="Boomsma J."/>
            <person name="Zhang G."/>
        </authorList>
    </citation>
    <scope>NUCLEOTIDE SEQUENCE [LARGE SCALE GENOMIC DNA]</scope>
    <source>
        <strain evidence="1">Tcor2-1</strain>
        <tissue evidence="1">Whole body</tissue>
    </source>
</reference>
<name>A0A195EJS6_9HYME</name>
<evidence type="ECO:0000313" key="2">
    <source>
        <dbReference type="Proteomes" id="UP000078492"/>
    </source>
</evidence>
<dbReference type="AlphaFoldDB" id="A0A195EJS6"/>
<accession>A0A195EJS6</accession>
<gene>
    <name evidence="1" type="ORF">ALC57_02123</name>
</gene>
<keyword evidence="2" id="KW-1185">Reference proteome</keyword>
<dbReference type="Proteomes" id="UP000078492">
    <property type="component" value="Unassembled WGS sequence"/>
</dbReference>
<evidence type="ECO:0000313" key="1">
    <source>
        <dbReference type="EMBL" id="KYN28396.1"/>
    </source>
</evidence>